<reference evidence="2 3" key="1">
    <citation type="submission" date="2012-05" db="EMBL/GenBank/DDBJ databases">
        <title>Finished chromosome of genome of Chamaesiphon sp. PCC 6605.</title>
        <authorList>
            <consortium name="US DOE Joint Genome Institute"/>
            <person name="Gugger M."/>
            <person name="Coursin T."/>
            <person name="Rippka R."/>
            <person name="Tandeau De Marsac N."/>
            <person name="Huntemann M."/>
            <person name="Wei C.-L."/>
            <person name="Han J."/>
            <person name="Detter J.C."/>
            <person name="Han C."/>
            <person name="Tapia R."/>
            <person name="Chen A."/>
            <person name="Kyrpides N."/>
            <person name="Mavromatis K."/>
            <person name="Markowitz V."/>
            <person name="Szeto E."/>
            <person name="Ivanova N."/>
            <person name="Pagani I."/>
            <person name="Pati A."/>
            <person name="Goodwin L."/>
            <person name="Nordberg H.P."/>
            <person name="Cantor M.N."/>
            <person name="Hua S.X."/>
            <person name="Woyke T."/>
            <person name="Kerfeld C.A."/>
        </authorList>
    </citation>
    <scope>NUCLEOTIDE SEQUENCE [LARGE SCALE GENOMIC DNA]</scope>
    <source>
        <strain evidence="3">ATCC 27169 / PCC 6605</strain>
    </source>
</reference>
<proteinExistence type="predicted"/>
<keyword evidence="3" id="KW-1185">Reference proteome</keyword>
<evidence type="ECO:0000313" key="2">
    <source>
        <dbReference type="EMBL" id="AFY94788.1"/>
    </source>
</evidence>
<keyword evidence="1" id="KW-0732">Signal</keyword>
<feature type="chain" id="PRO_5003937136" description="PsbP" evidence="1">
    <location>
        <begin position="25"/>
        <end position="182"/>
    </location>
</feature>
<gene>
    <name evidence="2" type="ORF">Cha6605_3817</name>
</gene>
<dbReference type="Proteomes" id="UP000010366">
    <property type="component" value="Chromosome"/>
</dbReference>
<dbReference type="STRING" id="1173020.Cha6605_3817"/>
<dbReference type="EMBL" id="CP003600">
    <property type="protein sequence ID" value="AFY94788.1"/>
    <property type="molecule type" value="Genomic_DNA"/>
</dbReference>
<feature type="signal peptide" evidence="1">
    <location>
        <begin position="1"/>
        <end position="24"/>
    </location>
</feature>
<evidence type="ECO:0008006" key="4">
    <source>
        <dbReference type="Google" id="ProtNLM"/>
    </source>
</evidence>
<evidence type="ECO:0000256" key="1">
    <source>
        <dbReference type="SAM" id="SignalP"/>
    </source>
</evidence>
<dbReference type="RefSeq" id="WP_015160908.1">
    <property type="nucleotide sequence ID" value="NC_019697.1"/>
</dbReference>
<dbReference type="KEGG" id="cmp:Cha6605_3817"/>
<dbReference type="HOGENOM" id="CLU_1609260_0_0_3"/>
<dbReference type="AlphaFoldDB" id="K9UJH8"/>
<dbReference type="OrthoDB" id="189075at2"/>
<sequence length="182" mass="20214">MKSTFSRIVIASTLIFGLALPIQAQVEGGSGKASGDNHNYALTAPKGWAIDSEAMRADGVPLVFYPANSSWANSQAVIYTRPMDRGNKIRNTQDVVNNLVTNFHNNGHPNYRASFKNNLKIGDKLIVKIYWFSGDRYGNHEAVAYIEEAKTINFIVLNARNIKAFQDGLPAFTEIVKSYRSQ</sequence>
<accession>K9UJH8</accession>
<protein>
    <recommendedName>
        <fullName evidence="4">PsbP</fullName>
    </recommendedName>
</protein>
<evidence type="ECO:0000313" key="3">
    <source>
        <dbReference type="Proteomes" id="UP000010366"/>
    </source>
</evidence>
<organism evidence="2 3">
    <name type="scientific">Chamaesiphon minutus (strain ATCC 27169 / PCC 6605)</name>
    <dbReference type="NCBI Taxonomy" id="1173020"/>
    <lineage>
        <taxon>Bacteria</taxon>
        <taxon>Bacillati</taxon>
        <taxon>Cyanobacteriota</taxon>
        <taxon>Cyanophyceae</taxon>
        <taxon>Gomontiellales</taxon>
        <taxon>Chamaesiphonaceae</taxon>
        <taxon>Chamaesiphon</taxon>
    </lineage>
</organism>
<dbReference type="eggNOG" id="ENOG5033F7N">
    <property type="taxonomic scope" value="Bacteria"/>
</dbReference>
<name>K9UJH8_CHAP6</name>